<evidence type="ECO:0000256" key="6">
    <source>
        <dbReference type="ARBA" id="ARBA00022989"/>
    </source>
</evidence>
<keyword evidence="4" id="KW-0732">Signal</keyword>
<keyword evidence="7" id="KW-0472">Membrane</keyword>
<dbReference type="PANTHER" id="PTHR48063">
    <property type="entry name" value="LRR RECEPTOR-LIKE KINASE"/>
    <property type="match status" value="1"/>
</dbReference>
<dbReference type="Proteomes" id="UP000737018">
    <property type="component" value="Unassembled WGS sequence"/>
</dbReference>
<keyword evidence="9" id="KW-0325">Glycoprotein</keyword>
<dbReference type="Pfam" id="PF13855">
    <property type="entry name" value="LRR_8"/>
    <property type="match status" value="1"/>
</dbReference>
<dbReference type="InterPro" id="IPR001611">
    <property type="entry name" value="Leu-rich_rpt"/>
</dbReference>
<keyword evidence="6" id="KW-1133">Transmembrane helix</keyword>
<accession>A0A8J4RP46</accession>
<evidence type="ECO:0000256" key="1">
    <source>
        <dbReference type="ARBA" id="ARBA00004479"/>
    </source>
</evidence>
<dbReference type="Gene3D" id="3.80.10.10">
    <property type="entry name" value="Ribonuclease Inhibitor"/>
    <property type="match status" value="1"/>
</dbReference>
<reference evidence="11" key="1">
    <citation type="submission" date="2020-03" db="EMBL/GenBank/DDBJ databases">
        <title>Castanea mollissima Vanexum genome sequencing.</title>
        <authorList>
            <person name="Staton M."/>
        </authorList>
    </citation>
    <scope>NUCLEOTIDE SEQUENCE</scope>
    <source>
        <tissue evidence="11">Leaf</tissue>
    </source>
</reference>
<dbReference type="AlphaFoldDB" id="A0A8J4RP46"/>
<keyword evidence="3" id="KW-0812">Transmembrane</keyword>
<gene>
    <name evidence="11" type="ORF">CMV_006709</name>
</gene>
<dbReference type="InterPro" id="IPR013210">
    <property type="entry name" value="LRR_N_plant-typ"/>
</dbReference>
<keyword evidence="5" id="KW-0677">Repeat</keyword>
<organism evidence="11 12">
    <name type="scientific">Castanea mollissima</name>
    <name type="common">Chinese chestnut</name>
    <dbReference type="NCBI Taxonomy" id="60419"/>
    <lineage>
        <taxon>Eukaryota</taxon>
        <taxon>Viridiplantae</taxon>
        <taxon>Streptophyta</taxon>
        <taxon>Embryophyta</taxon>
        <taxon>Tracheophyta</taxon>
        <taxon>Spermatophyta</taxon>
        <taxon>Magnoliopsida</taxon>
        <taxon>eudicotyledons</taxon>
        <taxon>Gunneridae</taxon>
        <taxon>Pentapetalae</taxon>
        <taxon>rosids</taxon>
        <taxon>fabids</taxon>
        <taxon>Fagales</taxon>
        <taxon>Fagaceae</taxon>
        <taxon>Castanea</taxon>
    </lineage>
</organism>
<evidence type="ECO:0000256" key="7">
    <source>
        <dbReference type="ARBA" id="ARBA00023136"/>
    </source>
</evidence>
<dbReference type="EMBL" id="JRKL02000641">
    <property type="protein sequence ID" value="KAF3969514.1"/>
    <property type="molecule type" value="Genomic_DNA"/>
</dbReference>
<sequence>MEASFRPVSFLFLAFLFLPNFLFFFFCAGLSELRCIGTERQALLNFKQDLIDPSNRLSSWTAHGDCCLWEGVVCHNLTAHVHQLHLRSFRPVWDDSMSPEQYDAEYEAYWRSRPFIPPTPTVNFSSFLTLDLVSLDLSGNYFQGPIPVDLQNMTSLSHLDLSGNNFNSSIPNWLYSFSRLEFLNLGGNNLQGTISSAIGNLTSAVSIRIDLPSNRLNQEVSKILEILSRLDGDWHQAGISRIHLERKAAKAALVNFYETLRFEVKDDVGIKIATHSWIGSEITGGKFMLEDGAEMQWK</sequence>
<evidence type="ECO:0000256" key="9">
    <source>
        <dbReference type="ARBA" id="ARBA00023180"/>
    </source>
</evidence>
<dbReference type="GO" id="GO:0016020">
    <property type="term" value="C:membrane"/>
    <property type="evidence" value="ECO:0007669"/>
    <property type="project" value="UniProtKB-SubCell"/>
</dbReference>
<name>A0A8J4RP46_9ROSI</name>
<evidence type="ECO:0000313" key="12">
    <source>
        <dbReference type="Proteomes" id="UP000737018"/>
    </source>
</evidence>
<dbReference type="InterPro" id="IPR032675">
    <property type="entry name" value="LRR_dom_sf"/>
</dbReference>
<proteinExistence type="predicted"/>
<evidence type="ECO:0000256" key="5">
    <source>
        <dbReference type="ARBA" id="ARBA00022737"/>
    </source>
</evidence>
<dbReference type="OrthoDB" id="1600340at2759"/>
<evidence type="ECO:0000256" key="8">
    <source>
        <dbReference type="ARBA" id="ARBA00023170"/>
    </source>
</evidence>
<comment type="caution">
    <text evidence="11">The sequence shown here is derived from an EMBL/GenBank/DDBJ whole genome shotgun (WGS) entry which is preliminary data.</text>
</comment>
<dbReference type="PANTHER" id="PTHR48063:SF112">
    <property type="entry name" value="RECEPTOR LIKE PROTEIN 30-LIKE"/>
    <property type="match status" value="1"/>
</dbReference>
<dbReference type="FunFam" id="3.80.10.10:FF:000041">
    <property type="entry name" value="LRR receptor-like serine/threonine-protein kinase ERECTA"/>
    <property type="match status" value="1"/>
</dbReference>
<dbReference type="SUPFAM" id="SSF52058">
    <property type="entry name" value="L domain-like"/>
    <property type="match status" value="1"/>
</dbReference>
<evidence type="ECO:0000256" key="3">
    <source>
        <dbReference type="ARBA" id="ARBA00022692"/>
    </source>
</evidence>
<protein>
    <recommendedName>
        <fullName evidence="10">Leucine-rich repeat-containing N-terminal plant-type domain-containing protein</fullName>
    </recommendedName>
</protein>
<dbReference type="Pfam" id="PF08263">
    <property type="entry name" value="LRRNT_2"/>
    <property type="match status" value="1"/>
</dbReference>
<evidence type="ECO:0000313" key="11">
    <source>
        <dbReference type="EMBL" id="KAF3969514.1"/>
    </source>
</evidence>
<dbReference type="InterPro" id="IPR046956">
    <property type="entry name" value="RLP23-like"/>
</dbReference>
<feature type="domain" description="Leucine-rich repeat-containing N-terminal plant-type" evidence="10">
    <location>
        <begin position="38"/>
        <end position="74"/>
    </location>
</feature>
<evidence type="ECO:0000259" key="10">
    <source>
        <dbReference type="Pfam" id="PF08263"/>
    </source>
</evidence>
<evidence type="ECO:0000256" key="4">
    <source>
        <dbReference type="ARBA" id="ARBA00022729"/>
    </source>
</evidence>
<evidence type="ECO:0000256" key="2">
    <source>
        <dbReference type="ARBA" id="ARBA00022614"/>
    </source>
</evidence>
<comment type="subcellular location">
    <subcellularLocation>
        <location evidence="1">Membrane</location>
        <topology evidence="1">Single-pass type I membrane protein</topology>
    </subcellularLocation>
</comment>
<keyword evidence="8" id="KW-0675">Receptor</keyword>
<keyword evidence="12" id="KW-1185">Reference proteome</keyword>
<keyword evidence="2" id="KW-0433">Leucine-rich repeat</keyword>